<name>A0AAE1Y4H3_9LAMI</name>
<organism evidence="1 2">
    <name type="scientific">Sesamum alatum</name>
    <dbReference type="NCBI Taxonomy" id="300844"/>
    <lineage>
        <taxon>Eukaryota</taxon>
        <taxon>Viridiplantae</taxon>
        <taxon>Streptophyta</taxon>
        <taxon>Embryophyta</taxon>
        <taxon>Tracheophyta</taxon>
        <taxon>Spermatophyta</taxon>
        <taxon>Magnoliopsida</taxon>
        <taxon>eudicotyledons</taxon>
        <taxon>Gunneridae</taxon>
        <taxon>Pentapetalae</taxon>
        <taxon>asterids</taxon>
        <taxon>lamiids</taxon>
        <taxon>Lamiales</taxon>
        <taxon>Pedaliaceae</taxon>
        <taxon>Sesamum</taxon>
    </lineage>
</organism>
<gene>
    <name evidence="1" type="ORF">Salat_1885700</name>
</gene>
<reference evidence="1" key="1">
    <citation type="submission" date="2020-06" db="EMBL/GenBank/DDBJ databases">
        <authorList>
            <person name="Li T."/>
            <person name="Hu X."/>
            <person name="Zhang T."/>
            <person name="Song X."/>
            <person name="Zhang H."/>
            <person name="Dai N."/>
            <person name="Sheng W."/>
            <person name="Hou X."/>
            <person name="Wei L."/>
        </authorList>
    </citation>
    <scope>NUCLEOTIDE SEQUENCE</scope>
    <source>
        <strain evidence="1">3651</strain>
        <tissue evidence="1">Leaf</tissue>
    </source>
</reference>
<evidence type="ECO:0000313" key="1">
    <source>
        <dbReference type="EMBL" id="KAK4423031.1"/>
    </source>
</evidence>
<evidence type="ECO:0000313" key="2">
    <source>
        <dbReference type="Proteomes" id="UP001293254"/>
    </source>
</evidence>
<comment type="caution">
    <text evidence="1">The sequence shown here is derived from an EMBL/GenBank/DDBJ whole genome shotgun (WGS) entry which is preliminary data.</text>
</comment>
<dbReference type="Proteomes" id="UP001293254">
    <property type="component" value="Unassembled WGS sequence"/>
</dbReference>
<protein>
    <submittedName>
        <fullName evidence="1">Uncharacterized protein</fullName>
    </submittedName>
</protein>
<proteinExistence type="predicted"/>
<accession>A0AAE1Y4H3</accession>
<keyword evidence="2" id="KW-1185">Reference proteome</keyword>
<sequence length="103" mass="11234">MVELAPVICCADVFGPPRGVVAGLESGYANDGRNYGVSKSMNGCLGIQDFLRHCLNDIYNLEDKEGDVRGEFCEPGDTRLGREDQLLGSHIVLRTMINVCSKI</sequence>
<reference evidence="1" key="2">
    <citation type="journal article" date="2024" name="Plant">
        <title>Genomic evolution and insights into agronomic trait innovations of Sesamum species.</title>
        <authorList>
            <person name="Miao H."/>
            <person name="Wang L."/>
            <person name="Qu L."/>
            <person name="Liu H."/>
            <person name="Sun Y."/>
            <person name="Le M."/>
            <person name="Wang Q."/>
            <person name="Wei S."/>
            <person name="Zheng Y."/>
            <person name="Lin W."/>
            <person name="Duan Y."/>
            <person name="Cao H."/>
            <person name="Xiong S."/>
            <person name="Wang X."/>
            <person name="Wei L."/>
            <person name="Li C."/>
            <person name="Ma Q."/>
            <person name="Ju M."/>
            <person name="Zhao R."/>
            <person name="Li G."/>
            <person name="Mu C."/>
            <person name="Tian Q."/>
            <person name="Mei H."/>
            <person name="Zhang T."/>
            <person name="Gao T."/>
            <person name="Zhang H."/>
        </authorList>
    </citation>
    <scope>NUCLEOTIDE SEQUENCE</scope>
    <source>
        <strain evidence="1">3651</strain>
    </source>
</reference>
<dbReference type="AlphaFoldDB" id="A0AAE1Y4H3"/>
<dbReference type="EMBL" id="JACGWO010000007">
    <property type="protein sequence ID" value="KAK4423031.1"/>
    <property type="molecule type" value="Genomic_DNA"/>
</dbReference>